<accession>A0A0H2XXQ7</accession>
<feature type="compositionally biased region" description="Low complexity" evidence="1">
    <location>
        <begin position="277"/>
        <end position="288"/>
    </location>
</feature>
<evidence type="ECO:0000256" key="1">
    <source>
        <dbReference type="SAM" id="MobiDB-lite"/>
    </source>
</evidence>
<feature type="transmembrane region" description="Helical" evidence="2">
    <location>
        <begin position="142"/>
        <end position="162"/>
    </location>
</feature>
<evidence type="ECO:0008006" key="4">
    <source>
        <dbReference type="Google" id="ProtNLM"/>
    </source>
</evidence>
<feature type="region of interest" description="Disordered" evidence="1">
    <location>
        <begin position="87"/>
        <end position="106"/>
    </location>
</feature>
<sequence>MAHRERAGNEIALTRIVAARISPVRFTRDIPYGDTRSQSNLLTGARIGAADVGRSVVDIMGMQDIEGRFALPLARPFSDLPPPFGRRRRPFVTSKQPKPGVFDLSGTREAPVPAAVRAADFGSDNKPWVKPRLARRGWQPTVLTLVAGLILGSVGLAGAHAFHGGRRAPARNTVYQAAIATTPARSETASVIVPADPDDASGTAAAAAATAIGVRAAARDEAAPMPGASAGTPSERKSASTARRKSVRPETARERLAAAAPASGAASRTHAERQDDASSAASRPAHAAVGMTASEFKQWLAETREPARAASADVSPGTDLQVALPSHTRLVEAGSAGTQ</sequence>
<dbReference type="HOGENOM" id="CLU_820566_0_0_4"/>
<keyword evidence="2" id="KW-0472">Membrane</keyword>
<dbReference type="EMBL" id="CP000379">
    <property type="protein sequence ID" value="ABF79833.1"/>
    <property type="molecule type" value="Genomic_DNA"/>
</dbReference>
<evidence type="ECO:0000256" key="2">
    <source>
        <dbReference type="SAM" id="Phobius"/>
    </source>
</evidence>
<keyword evidence="2" id="KW-0812">Transmembrane</keyword>
<reference evidence="3" key="1">
    <citation type="submission" date="2006-05" db="EMBL/GenBank/DDBJ databases">
        <title>Complete sequence of chromosome 2 of Burkholderia cenocepacia AU 1054.</title>
        <authorList>
            <consortium name="US DOE Joint Genome Institute"/>
            <person name="Copeland A."/>
            <person name="Lucas S."/>
            <person name="Lapidus A."/>
            <person name="Barry K."/>
            <person name="Detter J.C."/>
            <person name="Glavina del Rio T."/>
            <person name="Hammon N."/>
            <person name="Israni S."/>
            <person name="Dalin E."/>
            <person name="Tice H."/>
            <person name="Pitluck S."/>
            <person name="Chain P."/>
            <person name="Malfatti S."/>
            <person name="Shin M."/>
            <person name="Vergez L."/>
            <person name="Schmutz J."/>
            <person name="Larimer F."/>
            <person name="Land M."/>
            <person name="Hauser L."/>
            <person name="Kyrpides N."/>
            <person name="Lykidis A."/>
            <person name="LiPuma J.J."/>
            <person name="Konstantinidis K."/>
            <person name="Tiedje J.M."/>
            <person name="Richardson P."/>
        </authorList>
    </citation>
    <scope>NUCLEOTIDE SEQUENCE [LARGE SCALE GENOMIC DNA]</scope>
    <source>
        <strain evidence="3">AU 1054</strain>
    </source>
</reference>
<feature type="compositionally biased region" description="Basic and acidic residues" evidence="1">
    <location>
        <begin position="247"/>
        <end position="256"/>
    </location>
</feature>
<evidence type="ECO:0000313" key="3">
    <source>
        <dbReference type="EMBL" id="ABF79833.1"/>
    </source>
</evidence>
<dbReference type="AlphaFoldDB" id="A0A0H2XXQ7"/>
<feature type="compositionally biased region" description="Low complexity" evidence="1">
    <location>
        <begin position="257"/>
        <end position="268"/>
    </location>
</feature>
<feature type="region of interest" description="Disordered" evidence="1">
    <location>
        <begin position="300"/>
        <end position="339"/>
    </location>
</feature>
<name>A0A0H2XXQ7_BURO1</name>
<organism evidence="3">
    <name type="scientific">Burkholderia orbicola (strain AU 1054)</name>
    <dbReference type="NCBI Taxonomy" id="331271"/>
    <lineage>
        <taxon>Bacteria</taxon>
        <taxon>Pseudomonadati</taxon>
        <taxon>Pseudomonadota</taxon>
        <taxon>Betaproteobacteria</taxon>
        <taxon>Burkholderiales</taxon>
        <taxon>Burkholderiaceae</taxon>
        <taxon>Burkholderia</taxon>
        <taxon>Burkholderia cepacia complex</taxon>
        <taxon>Burkholderia orbicola</taxon>
    </lineage>
</organism>
<feature type="region of interest" description="Disordered" evidence="1">
    <location>
        <begin position="220"/>
        <end position="288"/>
    </location>
</feature>
<keyword evidence="2" id="KW-1133">Transmembrane helix</keyword>
<proteinExistence type="predicted"/>
<gene>
    <name evidence="3" type="ordered locus">Bcen_4958</name>
</gene>
<protein>
    <recommendedName>
        <fullName evidence="4">Serine protease</fullName>
    </recommendedName>
</protein>